<dbReference type="InterPro" id="IPR035919">
    <property type="entry name" value="EAL_sf"/>
</dbReference>
<dbReference type="GO" id="GO:0003824">
    <property type="term" value="F:catalytic activity"/>
    <property type="evidence" value="ECO:0007669"/>
    <property type="project" value="UniProtKB-ARBA"/>
</dbReference>
<reference evidence="6 7" key="2">
    <citation type="submission" date="2020-02" db="EMBL/GenBank/DDBJ databases">
        <title>Genome sequences of Thiorhodococcus mannitoliphagus and Thiorhodococcus minor, purple sulfur photosynthetic bacteria in the gammaproteobacterial family, Chromatiaceae.</title>
        <authorList>
            <person name="Aviles F.A."/>
            <person name="Meyer T.E."/>
            <person name="Kyndt J.A."/>
        </authorList>
    </citation>
    <scope>NUCLEOTIDE SEQUENCE [LARGE SCALE GENOMIC DNA]</scope>
    <source>
        <strain evidence="6 7">DSM 18266</strain>
    </source>
</reference>
<evidence type="ECO:0000313" key="7">
    <source>
        <dbReference type="Proteomes" id="UP000471640"/>
    </source>
</evidence>
<dbReference type="InterPro" id="IPR052155">
    <property type="entry name" value="Biofilm_reg_signaling"/>
</dbReference>
<reference evidence="7" key="1">
    <citation type="journal article" date="2020" name="Microbiol. Resour. Announc.">
        <title>Draft Genome Sequences of Thiorhodococcus mannitoliphagus and Thiorhodococcus minor, Purple Sulfur Photosynthetic Bacteria in the Gammaproteobacterial Family Chromatiaceae.</title>
        <authorList>
            <person name="Aviles F.A."/>
            <person name="Meyer T.E."/>
            <person name="Kyndt J.A."/>
        </authorList>
    </citation>
    <scope>NUCLEOTIDE SEQUENCE [LARGE SCALE GENOMIC DNA]</scope>
    <source>
        <strain evidence="7">DSM 18266</strain>
    </source>
</reference>
<dbReference type="CDD" id="cd01948">
    <property type="entry name" value="EAL"/>
    <property type="match status" value="1"/>
</dbReference>
<dbReference type="GO" id="GO:0000160">
    <property type="term" value="P:phosphorelay signal transduction system"/>
    <property type="evidence" value="ECO:0007669"/>
    <property type="project" value="InterPro"/>
</dbReference>
<protein>
    <submittedName>
        <fullName evidence="6">EAL domain-containing protein</fullName>
    </submittedName>
</protein>
<dbReference type="Proteomes" id="UP000471640">
    <property type="component" value="Unassembled WGS sequence"/>
</dbReference>
<comment type="cofactor">
    <cofactor evidence="1">
        <name>Mg(2+)</name>
        <dbReference type="ChEBI" id="CHEBI:18420"/>
    </cofactor>
</comment>
<dbReference type="NCBIfam" id="TIGR00254">
    <property type="entry name" value="GGDEF"/>
    <property type="match status" value="1"/>
</dbReference>
<dbReference type="Pfam" id="PF00072">
    <property type="entry name" value="Response_reg"/>
    <property type="match status" value="1"/>
</dbReference>
<gene>
    <name evidence="6" type="ORF">G3480_24145</name>
</gene>
<keyword evidence="7" id="KW-1185">Reference proteome</keyword>
<dbReference type="SMART" id="SM00267">
    <property type="entry name" value="GGDEF"/>
    <property type="match status" value="1"/>
</dbReference>
<feature type="domain" description="GGDEF" evidence="5">
    <location>
        <begin position="174"/>
        <end position="308"/>
    </location>
</feature>
<dbReference type="PANTHER" id="PTHR44757">
    <property type="entry name" value="DIGUANYLATE CYCLASE DGCP"/>
    <property type="match status" value="1"/>
</dbReference>
<evidence type="ECO:0000313" key="6">
    <source>
        <dbReference type="EMBL" id="NEX23347.1"/>
    </source>
</evidence>
<dbReference type="Pfam" id="PF00990">
    <property type="entry name" value="GGDEF"/>
    <property type="match status" value="1"/>
</dbReference>
<proteinExistence type="predicted"/>
<dbReference type="SUPFAM" id="SSF52172">
    <property type="entry name" value="CheY-like"/>
    <property type="match status" value="1"/>
</dbReference>
<dbReference type="SUPFAM" id="SSF55073">
    <property type="entry name" value="Nucleotide cyclase"/>
    <property type="match status" value="1"/>
</dbReference>
<evidence type="ECO:0000259" key="5">
    <source>
        <dbReference type="PROSITE" id="PS50887"/>
    </source>
</evidence>
<dbReference type="RefSeq" id="WP_164656782.1">
    <property type="nucleotide sequence ID" value="NZ_JAAIJR010000189.1"/>
</dbReference>
<dbReference type="InterPro" id="IPR001633">
    <property type="entry name" value="EAL_dom"/>
</dbReference>
<dbReference type="InterPro" id="IPR043128">
    <property type="entry name" value="Rev_trsase/Diguanyl_cyclase"/>
</dbReference>
<dbReference type="PROSITE" id="PS50887">
    <property type="entry name" value="GGDEF"/>
    <property type="match status" value="1"/>
</dbReference>
<dbReference type="SMART" id="SM00052">
    <property type="entry name" value="EAL"/>
    <property type="match status" value="1"/>
</dbReference>
<evidence type="ECO:0000259" key="3">
    <source>
        <dbReference type="PROSITE" id="PS50110"/>
    </source>
</evidence>
<dbReference type="InterPro" id="IPR029787">
    <property type="entry name" value="Nucleotide_cyclase"/>
</dbReference>
<dbReference type="CDD" id="cd01949">
    <property type="entry name" value="GGDEF"/>
    <property type="match status" value="1"/>
</dbReference>
<dbReference type="AlphaFoldDB" id="A0A6P1DYF4"/>
<dbReference type="Gene3D" id="3.30.70.270">
    <property type="match status" value="1"/>
</dbReference>
<dbReference type="PROSITE" id="PS50883">
    <property type="entry name" value="EAL"/>
    <property type="match status" value="1"/>
</dbReference>
<evidence type="ECO:0000259" key="4">
    <source>
        <dbReference type="PROSITE" id="PS50883"/>
    </source>
</evidence>
<dbReference type="InterPro" id="IPR001789">
    <property type="entry name" value="Sig_transdc_resp-reg_receiver"/>
</dbReference>
<feature type="domain" description="EAL" evidence="4">
    <location>
        <begin position="317"/>
        <end position="571"/>
    </location>
</feature>
<comment type="caution">
    <text evidence="6">The sequence shown here is derived from an EMBL/GenBank/DDBJ whole genome shotgun (WGS) entry which is preliminary data.</text>
</comment>
<dbReference type="EMBL" id="JAAIJR010000189">
    <property type="protein sequence ID" value="NEX23347.1"/>
    <property type="molecule type" value="Genomic_DNA"/>
</dbReference>
<evidence type="ECO:0000256" key="1">
    <source>
        <dbReference type="ARBA" id="ARBA00001946"/>
    </source>
</evidence>
<accession>A0A6P1DYF4</accession>
<dbReference type="PANTHER" id="PTHR44757:SF2">
    <property type="entry name" value="BIOFILM ARCHITECTURE MAINTENANCE PROTEIN MBAA"/>
    <property type="match status" value="1"/>
</dbReference>
<dbReference type="PROSITE" id="PS50110">
    <property type="entry name" value="RESPONSE_REGULATORY"/>
    <property type="match status" value="1"/>
</dbReference>
<dbReference type="Gene3D" id="3.20.20.450">
    <property type="entry name" value="EAL domain"/>
    <property type="match status" value="1"/>
</dbReference>
<dbReference type="InterPro" id="IPR000160">
    <property type="entry name" value="GGDEF_dom"/>
</dbReference>
<keyword evidence="2" id="KW-0597">Phosphoprotein</keyword>
<dbReference type="SMART" id="SM00448">
    <property type="entry name" value="REC"/>
    <property type="match status" value="1"/>
</dbReference>
<dbReference type="Pfam" id="PF00563">
    <property type="entry name" value="EAL"/>
    <property type="match status" value="1"/>
</dbReference>
<feature type="modified residue" description="4-aspartylphosphate" evidence="2">
    <location>
        <position position="57"/>
    </location>
</feature>
<feature type="domain" description="Response regulatory" evidence="3">
    <location>
        <begin position="8"/>
        <end position="124"/>
    </location>
</feature>
<sequence>MSKNASTRILIVDDDPASVQLMGAALMPQYQCEFALSGARALERLNREAPPALILLDVMMPEMDGYTLCRRLQVDPRLKDIPVIQVTASQDPDFEIAALEAGAADFIPKPINPPVLRLRVGLQIQLREREQALRDSEARFARLAHFDALTGLPNRRLLADRLHQAMAQTQRRRQQLAVVYLDLDGFKAVNDRHGHAVGDQLLMTLAEQMKQVLREGDTLARLGGDEFVAVLVDLDNSDTSVPLLNRLLAAAAAPVSLGDLVVQVSASLGVTFYPQPGVMDADQLLRQADQAMYQSKRTGKNHYHVFNVEQEHRIDLEHERLERIRGALVAGEFVLYYQPKVNLRSGAVIGVEALIRWQHPERGLLLPRAFLPVIEGDPLATELGEWVIDSALTQMGLWREHGLDLPVSVNIGSCQLQQADFVARLRALLAAHPGVKPASLALEIREISAMQDLAHVSQIIADCLELGVGCALGDFGLGDSSLTYLKRLGVTALKIDPGFVGDMLSNSDDLAMVERILDLARTFHRQVIAEGVETPEQAERLLQLDCALVQGYGIAHPMPAQELPGWLADWRPSSAFADSASRAVPS</sequence>
<dbReference type="Gene3D" id="3.40.50.2300">
    <property type="match status" value="1"/>
</dbReference>
<organism evidence="6 7">
    <name type="scientific">Thiorhodococcus mannitoliphagus</name>
    <dbReference type="NCBI Taxonomy" id="329406"/>
    <lineage>
        <taxon>Bacteria</taxon>
        <taxon>Pseudomonadati</taxon>
        <taxon>Pseudomonadota</taxon>
        <taxon>Gammaproteobacteria</taxon>
        <taxon>Chromatiales</taxon>
        <taxon>Chromatiaceae</taxon>
        <taxon>Thiorhodococcus</taxon>
    </lineage>
</organism>
<dbReference type="FunFam" id="3.30.70.270:FF:000001">
    <property type="entry name" value="Diguanylate cyclase domain protein"/>
    <property type="match status" value="1"/>
</dbReference>
<evidence type="ECO:0000256" key="2">
    <source>
        <dbReference type="PROSITE-ProRule" id="PRU00169"/>
    </source>
</evidence>
<dbReference type="InterPro" id="IPR011006">
    <property type="entry name" value="CheY-like_superfamily"/>
</dbReference>
<dbReference type="SUPFAM" id="SSF141868">
    <property type="entry name" value="EAL domain-like"/>
    <property type="match status" value="1"/>
</dbReference>
<name>A0A6P1DYF4_9GAMM</name>